<gene>
    <name evidence="1" type="ORF">SAMEA3171064_00821</name>
</gene>
<evidence type="ECO:0000313" key="2">
    <source>
        <dbReference type="Proteomes" id="UP000314107"/>
    </source>
</evidence>
<evidence type="ECO:0000313" key="1">
    <source>
        <dbReference type="EMBL" id="VTH29567.1"/>
    </source>
</evidence>
<sequence>MVTKYYKYIPWLILGAIGSYESATYFGHSTFDTLYLSIVFMIVYVALFILHEKYLKYKYKEIFTHIMSNSEKDHHP</sequence>
<dbReference type="AlphaFoldDB" id="A0A0T8LIV8"/>
<dbReference type="RefSeq" id="WP_000256953.1">
    <property type="nucleotide sequence ID" value="NZ_CFBA01000008.1"/>
</dbReference>
<organism evidence="1 2">
    <name type="scientific">Streptococcus pneumoniae</name>
    <dbReference type="NCBI Taxonomy" id="1313"/>
    <lineage>
        <taxon>Bacteria</taxon>
        <taxon>Bacillati</taxon>
        <taxon>Bacillota</taxon>
        <taxon>Bacilli</taxon>
        <taxon>Lactobacillales</taxon>
        <taxon>Streptococcaceae</taxon>
        <taxon>Streptococcus</taxon>
    </lineage>
</organism>
<name>A0A0T8LIV8_STREE</name>
<protein>
    <submittedName>
        <fullName evidence="1">Uncharacterized protein</fullName>
    </submittedName>
</protein>
<accession>A0A0T8LIV8</accession>
<dbReference type="EMBL" id="CABDQT010000007">
    <property type="protein sequence ID" value="VTH29567.1"/>
    <property type="molecule type" value="Genomic_DNA"/>
</dbReference>
<dbReference type="Proteomes" id="UP000314107">
    <property type="component" value="Unassembled WGS sequence"/>
</dbReference>
<reference evidence="1 2" key="1">
    <citation type="submission" date="2019-04" db="EMBL/GenBank/DDBJ databases">
        <authorList>
            <consortium name="Pathogen Informatics"/>
        </authorList>
    </citation>
    <scope>NUCLEOTIDE SEQUENCE [LARGE SCALE GENOMIC DNA]</scope>
    <source>
        <strain evidence="1 2">GPSC129</strain>
    </source>
</reference>
<proteinExistence type="predicted"/>